<keyword evidence="2" id="KW-1185">Reference proteome</keyword>
<evidence type="ECO:0000313" key="2">
    <source>
        <dbReference type="Proteomes" id="UP000317093"/>
    </source>
</evidence>
<evidence type="ECO:0000313" key="1">
    <source>
        <dbReference type="EMBL" id="QDU64845.1"/>
    </source>
</evidence>
<name>A0A518BCY6_9BACT</name>
<protein>
    <submittedName>
        <fullName evidence="1">Uncharacterized protein</fullName>
    </submittedName>
</protein>
<proteinExistence type="predicted"/>
<accession>A0A518BCY6</accession>
<dbReference type="Proteomes" id="UP000317093">
    <property type="component" value="Chromosome"/>
</dbReference>
<dbReference type="EMBL" id="CP036279">
    <property type="protein sequence ID" value="QDU64845.1"/>
    <property type="molecule type" value="Genomic_DNA"/>
</dbReference>
<sequence>MITIPFREVEGDALGELSEAPQAVSDARTKA</sequence>
<dbReference type="KEGG" id="knv:Pan216_57380"/>
<gene>
    <name evidence="1" type="ORF">Pan216_57380</name>
</gene>
<organism evidence="1 2">
    <name type="scientific">Kolteria novifilia</name>
    <dbReference type="NCBI Taxonomy" id="2527975"/>
    <lineage>
        <taxon>Bacteria</taxon>
        <taxon>Pseudomonadati</taxon>
        <taxon>Planctomycetota</taxon>
        <taxon>Planctomycetia</taxon>
        <taxon>Kolteriales</taxon>
        <taxon>Kolteriaceae</taxon>
        <taxon>Kolteria</taxon>
    </lineage>
</organism>
<reference evidence="1 2" key="1">
    <citation type="submission" date="2019-02" db="EMBL/GenBank/DDBJ databases">
        <title>Deep-cultivation of Planctomycetes and their phenomic and genomic characterization uncovers novel biology.</title>
        <authorList>
            <person name="Wiegand S."/>
            <person name="Jogler M."/>
            <person name="Boedeker C."/>
            <person name="Pinto D."/>
            <person name="Vollmers J."/>
            <person name="Rivas-Marin E."/>
            <person name="Kohn T."/>
            <person name="Peeters S.H."/>
            <person name="Heuer A."/>
            <person name="Rast P."/>
            <person name="Oberbeckmann S."/>
            <person name="Bunk B."/>
            <person name="Jeske O."/>
            <person name="Meyerdierks A."/>
            <person name="Storesund J.E."/>
            <person name="Kallscheuer N."/>
            <person name="Luecker S."/>
            <person name="Lage O.M."/>
            <person name="Pohl T."/>
            <person name="Merkel B.J."/>
            <person name="Hornburger P."/>
            <person name="Mueller R.-W."/>
            <person name="Bruemmer F."/>
            <person name="Labrenz M."/>
            <person name="Spormann A.M."/>
            <person name="Op den Camp H."/>
            <person name="Overmann J."/>
            <person name="Amann R."/>
            <person name="Jetten M.S.M."/>
            <person name="Mascher T."/>
            <person name="Medema M.H."/>
            <person name="Devos D.P."/>
            <person name="Kaster A.-K."/>
            <person name="Ovreas L."/>
            <person name="Rohde M."/>
            <person name="Galperin M.Y."/>
            <person name="Jogler C."/>
        </authorList>
    </citation>
    <scope>NUCLEOTIDE SEQUENCE [LARGE SCALE GENOMIC DNA]</scope>
    <source>
        <strain evidence="1 2">Pan216</strain>
    </source>
</reference>
<dbReference type="AlphaFoldDB" id="A0A518BCY6"/>